<dbReference type="PANTHER" id="PTHR47271:SF2">
    <property type="entry name" value="ARGININE DEIMINASE"/>
    <property type="match status" value="1"/>
</dbReference>
<evidence type="ECO:0000256" key="3">
    <source>
        <dbReference type="ARBA" id="ARBA00022503"/>
    </source>
</evidence>
<evidence type="ECO:0000313" key="11">
    <source>
        <dbReference type="Proteomes" id="UP000093694"/>
    </source>
</evidence>
<gene>
    <name evidence="6 8" type="primary">arcA</name>
    <name evidence="9" type="ORF">CLCOS_19020</name>
    <name evidence="8" type="ORF">WX73_04118</name>
</gene>
<feature type="active site" description="Amidino-cysteine intermediate" evidence="6 7">
    <location>
        <position position="416"/>
    </location>
</feature>
<dbReference type="Gene3D" id="1.10.3930.10">
    <property type="entry name" value="Arginine deiminase"/>
    <property type="match status" value="1"/>
</dbReference>
<dbReference type="GO" id="GO:0005737">
    <property type="term" value="C:cytoplasm"/>
    <property type="evidence" value="ECO:0007669"/>
    <property type="project" value="UniProtKB-SubCell"/>
</dbReference>
<evidence type="ECO:0000313" key="10">
    <source>
        <dbReference type="Proteomes" id="UP000077384"/>
    </source>
</evidence>
<evidence type="ECO:0000256" key="6">
    <source>
        <dbReference type="HAMAP-Rule" id="MF_00242"/>
    </source>
</evidence>
<comment type="catalytic activity">
    <reaction evidence="5 6">
        <text>L-arginine + H2O = L-citrulline + NH4(+)</text>
        <dbReference type="Rhea" id="RHEA:19597"/>
        <dbReference type="ChEBI" id="CHEBI:15377"/>
        <dbReference type="ChEBI" id="CHEBI:28938"/>
        <dbReference type="ChEBI" id="CHEBI:32682"/>
        <dbReference type="ChEBI" id="CHEBI:57743"/>
        <dbReference type="EC" id="3.5.3.6"/>
    </reaction>
</comment>
<dbReference type="EMBL" id="LITQ01000011">
    <property type="protein sequence ID" value="OAA93622.1"/>
    <property type="molecule type" value="Genomic_DNA"/>
</dbReference>
<dbReference type="SUPFAM" id="SSF55909">
    <property type="entry name" value="Pentein"/>
    <property type="match status" value="1"/>
</dbReference>
<keyword evidence="3 6" id="KW-0056">Arginine metabolism</keyword>
<dbReference type="PRINTS" id="PR01466">
    <property type="entry name" value="ARGDEIMINASE"/>
</dbReference>
<dbReference type="PATRIC" id="fig|1705578.3.peg.4228"/>
<dbReference type="Proteomes" id="UP000077384">
    <property type="component" value="Unassembled WGS sequence"/>
</dbReference>
<dbReference type="EC" id="3.5.3.6" evidence="6"/>
<dbReference type="UniPathway" id="UPA00254">
    <property type="reaction ID" value="UER00364"/>
</dbReference>
<dbReference type="NCBIfam" id="NF002381">
    <property type="entry name" value="PRK01388.1"/>
    <property type="match status" value="1"/>
</dbReference>
<dbReference type="RefSeq" id="WP_082853522.1">
    <property type="nucleotide sequence ID" value="NZ_LITQ01000011.1"/>
</dbReference>
<protein>
    <recommendedName>
        <fullName evidence="6">Arginine deiminase</fullName>
        <shortName evidence="6">ADI</shortName>
        <ecNumber evidence="6">3.5.3.6</ecNumber>
    </recommendedName>
    <alternativeName>
        <fullName evidence="6">Arginine dihydrolase</fullName>
        <shortName evidence="6">AD</shortName>
    </alternativeName>
</protein>
<evidence type="ECO:0000313" key="8">
    <source>
        <dbReference type="EMBL" id="OAA93622.1"/>
    </source>
</evidence>
<dbReference type="InterPro" id="IPR003876">
    <property type="entry name" value="Arg_deiminase"/>
</dbReference>
<dbReference type="GO" id="GO:0016990">
    <property type="term" value="F:arginine deiminase activity"/>
    <property type="evidence" value="ECO:0007669"/>
    <property type="project" value="UniProtKB-UniRule"/>
</dbReference>
<keyword evidence="6" id="KW-0963">Cytoplasm</keyword>
<evidence type="ECO:0000256" key="1">
    <source>
        <dbReference type="ARBA" id="ARBA00005213"/>
    </source>
</evidence>
<proteinExistence type="inferred from homology"/>
<dbReference type="GO" id="GO:0019546">
    <property type="term" value="P:L-arginine deiminase pathway"/>
    <property type="evidence" value="ECO:0007669"/>
    <property type="project" value="UniProtKB-UniRule"/>
</dbReference>
<reference evidence="9 11" key="2">
    <citation type="journal article" date="2016" name="Front. Microbiol.">
        <title>Industrial Acetogenic Biocatalysts: A Comparative Metabolic and Genomic Analysis.</title>
        <authorList>
            <person name="Bengelsdorf F."/>
            <person name="Poehlein A."/>
            <person name="Sonja S."/>
            <person name="Erz C."/>
            <person name="Hummel T."/>
            <person name="Hoffmeister S."/>
            <person name="Daniel R."/>
            <person name="Durre P."/>
        </authorList>
    </citation>
    <scope>NUCLEOTIDE SEQUENCE [LARGE SCALE GENOMIC DNA]</scope>
    <source>
        <strain evidence="9 11">PTA-10522</strain>
    </source>
</reference>
<dbReference type="Pfam" id="PF02274">
    <property type="entry name" value="ADI"/>
    <property type="match status" value="1"/>
</dbReference>
<dbReference type="EMBL" id="LROR01000045">
    <property type="protein sequence ID" value="OBR94403.1"/>
    <property type="molecule type" value="Genomic_DNA"/>
</dbReference>
<comment type="pathway">
    <text evidence="1 6">Amino-acid degradation; L-arginine degradation via ADI pathway; carbamoyl phosphate from L-arginine: step 1/2.</text>
</comment>
<organism evidence="8 10">
    <name type="scientific">Clostridium coskatii</name>
    <dbReference type="NCBI Taxonomy" id="1705578"/>
    <lineage>
        <taxon>Bacteria</taxon>
        <taxon>Bacillati</taxon>
        <taxon>Bacillota</taxon>
        <taxon>Clostridia</taxon>
        <taxon>Eubacteriales</taxon>
        <taxon>Clostridiaceae</taxon>
        <taxon>Clostridium</taxon>
    </lineage>
</organism>
<reference evidence="8 10" key="1">
    <citation type="journal article" date="2015" name="Biotechnol. Bioeng.">
        <title>Genome sequence and phenotypic characterization of Caulobacter segnis.</title>
        <authorList>
            <person name="Patel S."/>
            <person name="Fletcher B."/>
            <person name="Scott D.C."/>
            <person name="Ely B."/>
        </authorList>
    </citation>
    <scope>NUCLEOTIDE SEQUENCE [LARGE SCALE GENOMIC DNA]</scope>
    <source>
        <strain evidence="8 10">PS02</strain>
    </source>
</reference>
<evidence type="ECO:0000256" key="4">
    <source>
        <dbReference type="ARBA" id="ARBA00022801"/>
    </source>
</evidence>
<keyword evidence="11" id="KW-1185">Reference proteome</keyword>
<evidence type="ECO:0000256" key="5">
    <source>
        <dbReference type="ARBA" id="ARBA00049429"/>
    </source>
</evidence>
<dbReference type="PIRSF" id="PIRSF006356">
    <property type="entry name" value="Arg_deiminase"/>
    <property type="match status" value="1"/>
</dbReference>
<sequence length="426" mass="48764">METKVLRKDSEVNSEGGTSKTALNVTSEIGKLKTVLLHRPGQEIENLTPELLNRLLFDDIPYLKIAQQEHDAFADILRNKGVEVLYLENLAAESLYDTDTKLNFISEFIDEAKVESPALKEALTEYFLRLSNKDMIDKMMAGVRKEELKDYKRFSLYDQVNDSYPFICDPMPNLYFTRDPFATIGNGITLNHMRTETRNRETIFAKYIFRYHPRFKDCNIPLWFDRDENTSIEGGDELILNKETLAIGISQRTDSASIEKVCRKLFCKGNSFKTILAFQIPVSRAFMHLDTVFTMVDYDKFTVHPEIEGPLVVYEITKDKDSSSGLKVVKQNIELEEVLEKYLGRKITLIRCGGGDKIHAAREQWNDGSNTLAIAPGEVVVYSRNHVTNKLLEEYGVKLNIMPSSELSRGRGGPRCMSMPLWRENL</sequence>
<dbReference type="Proteomes" id="UP000093694">
    <property type="component" value="Unassembled WGS sequence"/>
</dbReference>
<dbReference type="AlphaFoldDB" id="A0A162LAW7"/>
<keyword evidence="4 6" id="KW-0378">Hydrolase</keyword>
<evidence type="ECO:0000256" key="7">
    <source>
        <dbReference type="PIRSR" id="PIRSR006356-1"/>
    </source>
</evidence>
<dbReference type="NCBIfam" id="TIGR01078">
    <property type="entry name" value="arcA"/>
    <property type="match status" value="1"/>
</dbReference>
<dbReference type="Gene3D" id="3.75.10.10">
    <property type="entry name" value="L-arginine/glycine Amidinotransferase, Chain A"/>
    <property type="match status" value="1"/>
</dbReference>
<accession>A0A162LAW7</accession>
<comment type="subcellular location">
    <subcellularLocation>
        <location evidence="6">Cytoplasm</location>
    </subcellularLocation>
</comment>
<name>A0A162LAW7_9CLOT</name>
<evidence type="ECO:0000256" key="2">
    <source>
        <dbReference type="ARBA" id="ARBA00010206"/>
    </source>
</evidence>
<comment type="similarity">
    <text evidence="2 6">Belongs to the arginine deiminase family.</text>
</comment>
<dbReference type="HAMAP" id="MF_00242">
    <property type="entry name" value="Arg_deiminase"/>
    <property type="match status" value="1"/>
</dbReference>
<evidence type="ECO:0000313" key="9">
    <source>
        <dbReference type="EMBL" id="OBR94403.1"/>
    </source>
</evidence>
<dbReference type="PANTHER" id="PTHR47271">
    <property type="entry name" value="ARGININE DEIMINASE"/>
    <property type="match status" value="1"/>
</dbReference>
<comment type="caution">
    <text evidence="8">The sequence shown here is derived from an EMBL/GenBank/DDBJ whole genome shotgun (WGS) entry which is preliminary data.</text>
</comment>